<dbReference type="Pfam" id="PF14534">
    <property type="entry name" value="DUF4440"/>
    <property type="match status" value="1"/>
</dbReference>
<dbReference type="InterPro" id="IPR011944">
    <property type="entry name" value="Steroid_delta5-4_isomerase"/>
</dbReference>
<organism evidence="2 3">
    <name type="scientific">Acrocarpospora corrugata</name>
    <dbReference type="NCBI Taxonomy" id="35763"/>
    <lineage>
        <taxon>Bacteria</taxon>
        <taxon>Bacillati</taxon>
        <taxon>Actinomycetota</taxon>
        <taxon>Actinomycetes</taxon>
        <taxon>Streptosporangiales</taxon>
        <taxon>Streptosporangiaceae</taxon>
        <taxon>Acrocarpospora</taxon>
    </lineage>
</organism>
<evidence type="ECO:0000259" key="1">
    <source>
        <dbReference type="Pfam" id="PF14534"/>
    </source>
</evidence>
<comment type="caution">
    <text evidence="2">The sequence shown here is derived from an EMBL/GenBank/DDBJ whole genome shotgun (WGS) entry which is preliminary data.</text>
</comment>
<dbReference type="Gene3D" id="3.10.450.50">
    <property type="match status" value="1"/>
</dbReference>
<proteinExistence type="predicted"/>
<dbReference type="EMBL" id="BLAD01000145">
    <property type="protein sequence ID" value="GES06287.1"/>
    <property type="molecule type" value="Genomic_DNA"/>
</dbReference>
<dbReference type="InterPro" id="IPR027843">
    <property type="entry name" value="DUF4440"/>
</dbReference>
<gene>
    <name evidence="2" type="ORF">Acor_83560</name>
</gene>
<sequence length="149" mass="16015">MYSVAPEGASSRDVSRLVELVAVVERTQRAEDVEGFLALFDPGAVWVTGGGRRLIGLDTIAAFTRSVLPGAMADASVRYEVEHIQFFTPDIALTGVRQEYLDAGGKPLTPRSLGLPTYLWRRGADGDWSMVAGQNTGVPAEPAPARARK</sequence>
<evidence type="ECO:0000313" key="2">
    <source>
        <dbReference type="EMBL" id="GES06287.1"/>
    </source>
</evidence>
<protein>
    <recommendedName>
        <fullName evidence="1">DUF4440 domain-containing protein</fullName>
    </recommendedName>
</protein>
<dbReference type="NCBIfam" id="TIGR02246">
    <property type="entry name" value="SgcJ/EcaC family oxidoreductase"/>
    <property type="match status" value="1"/>
</dbReference>
<name>A0A5M3WB67_9ACTN</name>
<dbReference type="OrthoDB" id="582247at2"/>
<evidence type="ECO:0000313" key="3">
    <source>
        <dbReference type="Proteomes" id="UP000334990"/>
    </source>
</evidence>
<dbReference type="SUPFAM" id="SSF54427">
    <property type="entry name" value="NTF2-like"/>
    <property type="match status" value="1"/>
</dbReference>
<dbReference type="AlphaFoldDB" id="A0A5M3WB67"/>
<feature type="domain" description="DUF4440" evidence="1">
    <location>
        <begin position="18"/>
        <end position="130"/>
    </location>
</feature>
<dbReference type="InterPro" id="IPR032710">
    <property type="entry name" value="NTF2-like_dom_sf"/>
</dbReference>
<keyword evidence="3" id="KW-1185">Reference proteome</keyword>
<dbReference type="Proteomes" id="UP000334990">
    <property type="component" value="Unassembled WGS sequence"/>
</dbReference>
<accession>A0A5M3WB67</accession>
<reference evidence="2 3" key="1">
    <citation type="submission" date="2019-10" db="EMBL/GenBank/DDBJ databases">
        <title>Whole genome shotgun sequence of Acrocarpospora corrugata NBRC 13972.</title>
        <authorList>
            <person name="Ichikawa N."/>
            <person name="Kimura A."/>
            <person name="Kitahashi Y."/>
            <person name="Komaki H."/>
            <person name="Oguchi A."/>
        </authorList>
    </citation>
    <scope>NUCLEOTIDE SEQUENCE [LARGE SCALE GENOMIC DNA]</scope>
    <source>
        <strain evidence="2 3">NBRC 13972</strain>
    </source>
</reference>